<dbReference type="Pfam" id="PF13637">
    <property type="entry name" value="Ank_4"/>
    <property type="match status" value="1"/>
</dbReference>
<dbReference type="EMBL" id="NKQK01000017">
    <property type="protein sequence ID" value="PSS06248.1"/>
    <property type="molecule type" value="Genomic_DNA"/>
</dbReference>
<evidence type="ECO:0000313" key="4">
    <source>
        <dbReference type="EMBL" id="PSS06248.1"/>
    </source>
</evidence>
<dbReference type="Pfam" id="PF12796">
    <property type="entry name" value="Ank_2"/>
    <property type="match status" value="2"/>
</dbReference>
<dbReference type="PROSITE" id="PS50297">
    <property type="entry name" value="ANK_REP_REGION"/>
    <property type="match status" value="4"/>
</dbReference>
<evidence type="ECO:0000256" key="2">
    <source>
        <dbReference type="ARBA" id="ARBA00023043"/>
    </source>
</evidence>
<name>A0A2R6QDP5_ACTCC</name>
<comment type="caution">
    <text evidence="4">The sequence shown here is derived from an EMBL/GenBank/DDBJ whole genome shotgun (WGS) entry which is preliminary data.</text>
</comment>
<dbReference type="Gene3D" id="1.25.40.20">
    <property type="entry name" value="Ankyrin repeat-containing domain"/>
    <property type="match status" value="4"/>
</dbReference>
<feature type="repeat" description="ANK" evidence="3">
    <location>
        <begin position="287"/>
        <end position="311"/>
    </location>
</feature>
<dbReference type="InterPro" id="IPR036770">
    <property type="entry name" value="Ankyrin_rpt-contain_sf"/>
</dbReference>
<dbReference type="InParanoid" id="A0A2R6QDP5"/>
<dbReference type="PANTHER" id="PTHR24198">
    <property type="entry name" value="ANKYRIN REPEAT AND PROTEIN KINASE DOMAIN-CONTAINING PROTEIN"/>
    <property type="match status" value="1"/>
</dbReference>
<gene>
    <name evidence="4" type="ORF">CEY00_Acc19590</name>
</gene>
<reference evidence="5" key="2">
    <citation type="journal article" date="2018" name="BMC Genomics">
        <title>A manually annotated Actinidia chinensis var. chinensis (kiwifruit) genome highlights the challenges associated with draft genomes and gene prediction in plants.</title>
        <authorList>
            <person name="Pilkington S.M."/>
            <person name="Crowhurst R."/>
            <person name="Hilario E."/>
            <person name="Nardozza S."/>
            <person name="Fraser L."/>
            <person name="Peng Y."/>
            <person name="Gunaseelan K."/>
            <person name="Simpson R."/>
            <person name="Tahir J."/>
            <person name="Deroles S.C."/>
            <person name="Templeton K."/>
            <person name="Luo Z."/>
            <person name="Davy M."/>
            <person name="Cheng C."/>
            <person name="McNeilage M."/>
            <person name="Scaglione D."/>
            <person name="Liu Y."/>
            <person name="Zhang Q."/>
            <person name="Datson P."/>
            <person name="De Silva N."/>
            <person name="Gardiner S.E."/>
            <person name="Bassett H."/>
            <person name="Chagne D."/>
            <person name="McCallum J."/>
            <person name="Dzierzon H."/>
            <person name="Deng C."/>
            <person name="Wang Y.Y."/>
            <person name="Barron L."/>
            <person name="Manako K."/>
            <person name="Bowen J."/>
            <person name="Foster T.M."/>
            <person name="Erridge Z.A."/>
            <person name="Tiffin H."/>
            <person name="Waite C.N."/>
            <person name="Davies K.M."/>
            <person name="Grierson E.P."/>
            <person name="Laing W.A."/>
            <person name="Kirk R."/>
            <person name="Chen X."/>
            <person name="Wood M."/>
            <person name="Montefiori M."/>
            <person name="Brummell D.A."/>
            <person name="Schwinn K.E."/>
            <person name="Catanach A."/>
            <person name="Fullerton C."/>
            <person name="Li D."/>
            <person name="Meiyalaghan S."/>
            <person name="Nieuwenhuizen N."/>
            <person name="Read N."/>
            <person name="Prakash R."/>
            <person name="Hunter D."/>
            <person name="Zhang H."/>
            <person name="McKenzie M."/>
            <person name="Knabel M."/>
            <person name="Harris A."/>
            <person name="Allan A.C."/>
            <person name="Gleave A."/>
            <person name="Chen A."/>
            <person name="Janssen B.J."/>
            <person name="Plunkett B."/>
            <person name="Ampomah-Dwamena C."/>
            <person name="Voogd C."/>
            <person name="Leif D."/>
            <person name="Lafferty D."/>
            <person name="Souleyre E.J.F."/>
            <person name="Varkonyi-Gasic E."/>
            <person name="Gambi F."/>
            <person name="Hanley J."/>
            <person name="Yao J.L."/>
            <person name="Cheung J."/>
            <person name="David K.M."/>
            <person name="Warren B."/>
            <person name="Marsh K."/>
            <person name="Snowden K.C."/>
            <person name="Lin-Wang K."/>
            <person name="Brian L."/>
            <person name="Martinez-Sanchez M."/>
            <person name="Wang M."/>
            <person name="Ileperuma N."/>
            <person name="Macnee N."/>
            <person name="Campin R."/>
            <person name="McAtee P."/>
            <person name="Drummond R.S.M."/>
            <person name="Espley R.V."/>
            <person name="Ireland H.S."/>
            <person name="Wu R."/>
            <person name="Atkinson R.G."/>
            <person name="Karunairetnam S."/>
            <person name="Bulley S."/>
            <person name="Chunkath S."/>
            <person name="Hanley Z."/>
            <person name="Storey R."/>
            <person name="Thrimawithana A.H."/>
            <person name="Thomson S."/>
            <person name="David C."/>
            <person name="Testolin R."/>
            <person name="Huang H."/>
            <person name="Hellens R.P."/>
            <person name="Schaffer R.J."/>
        </authorList>
    </citation>
    <scope>NUCLEOTIDE SEQUENCE [LARGE SCALE GENOMIC DNA]</scope>
    <source>
        <strain evidence="5">cv. Red5</strain>
    </source>
</reference>
<dbReference type="OMA" id="PGPHVFR"/>
<sequence length="471" mass="50978">MDRLVKPDVKEVALTFTRGQKCTAAFRLTNLMHTMSVAVSLSTTNRSLSFPQPFYILPPLSTSSFSLLSDPSDHPPLSSPPDSVTVRSAMLPTGKANQDDLRRLFKPGPHVFKDASIPISIVGPHVVDFLLSPPNTKTLEVSFLLSKAISGCEESDLTSLLRSAAKSGNSYFISALIDAGADLNHRDSEGQSVMSLAIQSGDIDSVQILIESGFVIDDSIDRLLHDAAAIDRSDLMEVLCLGFREIAVNLADFRGRTAIHVAASRGHVDSLQFLVSIGGDPDLVDHNGWTPLHCAAAEGHHESAEFLIDHSTFAKYAVNSDGKTSFALAVEKGHSHLYDLLQLGDSLLRAARIDDIHAMKSCLAEGGRVNGRDQNGWTPLHRAAFKGRLESVKLLLSHGAQVDVVDDSGHTPLQRALEGRHLQVVMCLIDHGANSNLKSINGVEMVGSFNMDCFKNHPSLVSPLCQEKERA</sequence>
<evidence type="ECO:0000256" key="3">
    <source>
        <dbReference type="PROSITE-ProRule" id="PRU00023"/>
    </source>
</evidence>
<dbReference type="InterPro" id="IPR002110">
    <property type="entry name" value="Ankyrin_rpt"/>
</dbReference>
<keyword evidence="5" id="KW-1185">Reference proteome</keyword>
<dbReference type="STRING" id="1590841.A0A2R6QDP5"/>
<dbReference type="SUPFAM" id="SSF48403">
    <property type="entry name" value="Ankyrin repeat"/>
    <property type="match status" value="1"/>
</dbReference>
<dbReference type="AlphaFoldDB" id="A0A2R6QDP5"/>
<reference evidence="4 5" key="1">
    <citation type="submission" date="2017-07" db="EMBL/GenBank/DDBJ databases">
        <title>An improved, manually edited Actinidia chinensis var. chinensis (kiwifruit) genome highlights the challenges associated with draft genomes and gene prediction in plants.</title>
        <authorList>
            <person name="Pilkington S."/>
            <person name="Crowhurst R."/>
            <person name="Hilario E."/>
            <person name="Nardozza S."/>
            <person name="Fraser L."/>
            <person name="Peng Y."/>
            <person name="Gunaseelan K."/>
            <person name="Simpson R."/>
            <person name="Tahir J."/>
            <person name="Deroles S."/>
            <person name="Templeton K."/>
            <person name="Luo Z."/>
            <person name="Davy M."/>
            <person name="Cheng C."/>
            <person name="Mcneilage M."/>
            <person name="Scaglione D."/>
            <person name="Liu Y."/>
            <person name="Zhang Q."/>
            <person name="Datson P."/>
            <person name="De Silva N."/>
            <person name="Gardiner S."/>
            <person name="Bassett H."/>
            <person name="Chagne D."/>
            <person name="Mccallum J."/>
            <person name="Dzierzon H."/>
            <person name="Deng C."/>
            <person name="Wang Y.-Y."/>
            <person name="Barron N."/>
            <person name="Manako K."/>
            <person name="Bowen J."/>
            <person name="Foster T."/>
            <person name="Erridge Z."/>
            <person name="Tiffin H."/>
            <person name="Waite C."/>
            <person name="Davies K."/>
            <person name="Grierson E."/>
            <person name="Laing W."/>
            <person name="Kirk R."/>
            <person name="Chen X."/>
            <person name="Wood M."/>
            <person name="Montefiori M."/>
            <person name="Brummell D."/>
            <person name="Schwinn K."/>
            <person name="Catanach A."/>
            <person name="Fullerton C."/>
            <person name="Li D."/>
            <person name="Meiyalaghan S."/>
            <person name="Nieuwenhuizen N."/>
            <person name="Read N."/>
            <person name="Prakash R."/>
            <person name="Hunter D."/>
            <person name="Zhang H."/>
            <person name="Mckenzie M."/>
            <person name="Knabel M."/>
            <person name="Harris A."/>
            <person name="Allan A."/>
            <person name="Chen A."/>
            <person name="Janssen B."/>
            <person name="Plunkett B."/>
            <person name="Dwamena C."/>
            <person name="Voogd C."/>
            <person name="Leif D."/>
            <person name="Lafferty D."/>
            <person name="Souleyre E."/>
            <person name="Varkonyi-Gasic E."/>
            <person name="Gambi F."/>
            <person name="Hanley J."/>
            <person name="Yao J.-L."/>
            <person name="Cheung J."/>
            <person name="David K."/>
            <person name="Warren B."/>
            <person name="Marsh K."/>
            <person name="Snowden K."/>
            <person name="Lin-Wang K."/>
            <person name="Brian L."/>
            <person name="Martinez-Sanchez M."/>
            <person name="Wang M."/>
            <person name="Ileperuma N."/>
            <person name="Macnee N."/>
            <person name="Campin R."/>
            <person name="Mcatee P."/>
            <person name="Drummond R."/>
            <person name="Espley R."/>
            <person name="Ireland H."/>
            <person name="Wu R."/>
            <person name="Atkinson R."/>
            <person name="Karunairetnam S."/>
            <person name="Bulley S."/>
            <person name="Chunkath S."/>
            <person name="Hanley Z."/>
            <person name="Storey R."/>
            <person name="Thrimawithana A."/>
            <person name="Thomson S."/>
            <person name="David C."/>
            <person name="Testolin R."/>
        </authorList>
    </citation>
    <scope>NUCLEOTIDE SEQUENCE [LARGE SCALE GENOMIC DNA]</scope>
    <source>
        <strain evidence="5">cv. Red5</strain>
        <tissue evidence="4">Young leaf</tissue>
    </source>
</reference>
<protein>
    <submittedName>
        <fullName evidence="4">Serine/threonine-protein phosphatase 6 regulatory ankyrin repeat subunit C like</fullName>
    </submittedName>
</protein>
<keyword evidence="2 3" id="KW-0040">ANK repeat</keyword>
<feature type="repeat" description="ANK" evidence="3">
    <location>
        <begin position="156"/>
        <end position="188"/>
    </location>
</feature>
<evidence type="ECO:0000256" key="1">
    <source>
        <dbReference type="ARBA" id="ARBA00022737"/>
    </source>
</evidence>
<keyword evidence="1" id="KW-0677">Repeat</keyword>
<organism evidence="4 5">
    <name type="scientific">Actinidia chinensis var. chinensis</name>
    <name type="common">Chinese soft-hair kiwi</name>
    <dbReference type="NCBI Taxonomy" id="1590841"/>
    <lineage>
        <taxon>Eukaryota</taxon>
        <taxon>Viridiplantae</taxon>
        <taxon>Streptophyta</taxon>
        <taxon>Embryophyta</taxon>
        <taxon>Tracheophyta</taxon>
        <taxon>Spermatophyta</taxon>
        <taxon>Magnoliopsida</taxon>
        <taxon>eudicotyledons</taxon>
        <taxon>Gunneridae</taxon>
        <taxon>Pentapetalae</taxon>
        <taxon>asterids</taxon>
        <taxon>Ericales</taxon>
        <taxon>Actinidiaceae</taxon>
        <taxon>Actinidia</taxon>
    </lineage>
</organism>
<feature type="repeat" description="ANK" evidence="3">
    <location>
        <begin position="408"/>
        <end position="440"/>
    </location>
</feature>
<dbReference type="OrthoDB" id="194358at2759"/>
<dbReference type="SMART" id="SM00248">
    <property type="entry name" value="ANK"/>
    <property type="match status" value="7"/>
</dbReference>
<dbReference type="Gramene" id="PSS06248">
    <property type="protein sequence ID" value="PSS06248"/>
    <property type="gene ID" value="CEY00_Acc19590"/>
</dbReference>
<dbReference type="PRINTS" id="PR01415">
    <property type="entry name" value="ANKYRIN"/>
</dbReference>
<dbReference type="PROSITE" id="PS50088">
    <property type="entry name" value="ANK_REPEAT"/>
    <property type="match status" value="5"/>
</dbReference>
<accession>A0A2R6QDP5</accession>
<feature type="repeat" description="ANK" evidence="3">
    <location>
        <begin position="254"/>
        <end position="286"/>
    </location>
</feature>
<dbReference type="Proteomes" id="UP000241394">
    <property type="component" value="Chromosome LG17"/>
</dbReference>
<proteinExistence type="predicted"/>
<evidence type="ECO:0000313" key="5">
    <source>
        <dbReference type="Proteomes" id="UP000241394"/>
    </source>
</evidence>
<dbReference type="PANTHER" id="PTHR24198:SF165">
    <property type="entry name" value="ANKYRIN REPEAT-CONTAINING PROTEIN-RELATED"/>
    <property type="match status" value="1"/>
</dbReference>
<feature type="repeat" description="ANK" evidence="3">
    <location>
        <begin position="375"/>
        <end position="407"/>
    </location>
</feature>